<evidence type="ECO:0000313" key="3">
    <source>
        <dbReference type="Proteomes" id="UP000054477"/>
    </source>
</evidence>
<name>A0A0C9WLE1_9AGAR</name>
<sequence>MLGLITLYTSSLQKRSPHSLVTTGSTPLPAGHHAYLQGLRKRANEFPRTQNEDDSLVLGRCALVTVSRFEGFSDAELMVAHEAREASPGGLESTPLKRERWRDREPCP</sequence>
<proteinExistence type="predicted"/>
<reference evidence="2 3" key="1">
    <citation type="submission" date="2014-04" db="EMBL/GenBank/DDBJ databases">
        <authorList>
            <consortium name="DOE Joint Genome Institute"/>
            <person name="Kuo A."/>
            <person name="Kohler A."/>
            <person name="Nagy L.G."/>
            <person name="Floudas D."/>
            <person name="Copeland A."/>
            <person name="Barry K.W."/>
            <person name="Cichocki N."/>
            <person name="Veneault-Fourrey C."/>
            <person name="LaButti K."/>
            <person name="Lindquist E.A."/>
            <person name="Lipzen A."/>
            <person name="Lundell T."/>
            <person name="Morin E."/>
            <person name="Murat C."/>
            <person name="Sun H."/>
            <person name="Tunlid A."/>
            <person name="Henrissat B."/>
            <person name="Grigoriev I.V."/>
            <person name="Hibbett D.S."/>
            <person name="Martin F."/>
            <person name="Nordberg H.P."/>
            <person name="Cantor M.N."/>
            <person name="Hua S.X."/>
        </authorList>
    </citation>
    <scope>NUCLEOTIDE SEQUENCE [LARGE SCALE GENOMIC DNA]</scope>
    <source>
        <strain evidence="2 3">LaAM-08-1</strain>
    </source>
</reference>
<organism evidence="2 3">
    <name type="scientific">Laccaria amethystina LaAM-08-1</name>
    <dbReference type="NCBI Taxonomy" id="1095629"/>
    <lineage>
        <taxon>Eukaryota</taxon>
        <taxon>Fungi</taxon>
        <taxon>Dikarya</taxon>
        <taxon>Basidiomycota</taxon>
        <taxon>Agaricomycotina</taxon>
        <taxon>Agaricomycetes</taxon>
        <taxon>Agaricomycetidae</taxon>
        <taxon>Agaricales</taxon>
        <taxon>Agaricineae</taxon>
        <taxon>Hydnangiaceae</taxon>
        <taxon>Laccaria</taxon>
    </lineage>
</organism>
<gene>
    <name evidence="2" type="ORF">K443DRAFT_258234</name>
</gene>
<dbReference type="AlphaFoldDB" id="A0A0C9WLE1"/>
<protein>
    <submittedName>
        <fullName evidence="2">Uncharacterized protein</fullName>
    </submittedName>
</protein>
<feature type="region of interest" description="Disordered" evidence="1">
    <location>
        <begin position="82"/>
        <end position="108"/>
    </location>
</feature>
<evidence type="ECO:0000256" key="1">
    <source>
        <dbReference type="SAM" id="MobiDB-lite"/>
    </source>
</evidence>
<keyword evidence="3" id="KW-1185">Reference proteome</keyword>
<feature type="compositionally biased region" description="Basic and acidic residues" evidence="1">
    <location>
        <begin position="95"/>
        <end position="108"/>
    </location>
</feature>
<dbReference type="HOGENOM" id="CLU_2197381_0_0_1"/>
<evidence type="ECO:0000313" key="2">
    <source>
        <dbReference type="EMBL" id="KIJ97174.1"/>
    </source>
</evidence>
<reference evidence="3" key="2">
    <citation type="submission" date="2015-01" db="EMBL/GenBank/DDBJ databases">
        <title>Evolutionary Origins and Diversification of the Mycorrhizal Mutualists.</title>
        <authorList>
            <consortium name="DOE Joint Genome Institute"/>
            <consortium name="Mycorrhizal Genomics Consortium"/>
            <person name="Kohler A."/>
            <person name="Kuo A."/>
            <person name="Nagy L.G."/>
            <person name="Floudas D."/>
            <person name="Copeland A."/>
            <person name="Barry K.W."/>
            <person name="Cichocki N."/>
            <person name="Veneault-Fourrey C."/>
            <person name="LaButti K."/>
            <person name="Lindquist E.A."/>
            <person name="Lipzen A."/>
            <person name="Lundell T."/>
            <person name="Morin E."/>
            <person name="Murat C."/>
            <person name="Riley R."/>
            <person name="Ohm R."/>
            <person name="Sun H."/>
            <person name="Tunlid A."/>
            <person name="Henrissat B."/>
            <person name="Grigoriev I.V."/>
            <person name="Hibbett D.S."/>
            <person name="Martin F."/>
        </authorList>
    </citation>
    <scope>NUCLEOTIDE SEQUENCE [LARGE SCALE GENOMIC DNA]</scope>
    <source>
        <strain evidence="3">LaAM-08-1</strain>
    </source>
</reference>
<dbReference type="Proteomes" id="UP000054477">
    <property type="component" value="Unassembled WGS sequence"/>
</dbReference>
<accession>A0A0C9WLE1</accession>
<dbReference type="EMBL" id="KN838700">
    <property type="protein sequence ID" value="KIJ97174.1"/>
    <property type="molecule type" value="Genomic_DNA"/>
</dbReference>